<protein>
    <recommendedName>
        <fullName evidence="6">RNase NYN domain-containing protein</fullName>
    </recommendedName>
</protein>
<dbReference type="GO" id="GO:0005634">
    <property type="term" value="C:nucleus"/>
    <property type="evidence" value="ECO:0007669"/>
    <property type="project" value="TreeGrafter"/>
</dbReference>
<reference evidence="4" key="1">
    <citation type="submission" date="2023-07" db="EMBL/GenBank/DDBJ databases">
        <title>Chromosome-level genome assembly of Artemia franciscana.</title>
        <authorList>
            <person name="Jo E."/>
        </authorList>
    </citation>
    <scope>NUCLEOTIDE SEQUENCE</scope>
    <source>
        <tissue evidence="4">Whole body</tissue>
    </source>
</reference>
<dbReference type="InterPro" id="IPR040148">
    <property type="entry name" value="FMR1"/>
</dbReference>
<dbReference type="InterPro" id="IPR040472">
    <property type="entry name" value="FMRP_KH0"/>
</dbReference>
<evidence type="ECO:0000256" key="1">
    <source>
        <dbReference type="SAM" id="MobiDB-lite"/>
    </source>
</evidence>
<dbReference type="Proteomes" id="UP001187531">
    <property type="component" value="Unassembled WGS sequence"/>
</dbReference>
<dbReference type="GO" id="GO:0010494">
    <property type="term" value="C:cytoplasmic stress granule"/>
    <property type="evidence" value="ECO:0007669"/>
    <property type="project" value="TreeGrafter"/>
</dbReference>
<evidence type="ECO:0008006" key="6">
    <source>
        <dbReference type="Google" id="ProtNLM"/>
    </source>
</evidence>
<evidence type="ECO:0000259" key="3">
    <source>
        <dbReference type="Pfam" id="PF17904"/>
    </source>
</evidence>
<dbReference type="GO" id="GO:0043488">
    <property type="term" value="P:regulation of mRNA stability"/>
    <property type="evidence" value="ECO:0007669"/>
    <property type="project" value="TreeGrafter"/>
</dbReference>
<feature type="domain" description="RNase NYN" evidence="2">
    <location>
        <begin position="682"/>
        <end position="839"/>
    </location>
</feature>
<proteinExistence type="predicted"/>
<dbReference type="GO" id="GO:0045727">
    <property type="term" value="P:positive regulation of translation"/>
    <property type="evidence" value="ECO:0007669"/>
    <property type="project" value="TreeGrafter"/>
</dbReference>
<dbReference type="GO" id="GO:0048170">
    <property type="term" value="P:positive regulation of long-term neuronal synaptic plasticity"/>
    <property type="evidence" value="ECO:0007669"/>
    <property type="project" value="TreeGrafter"/>
</dbReference>
<comment type="caution">
    <text evidence="4">The sequence shown here is derived from an EMBL/GenBank/DDBJ whole genome shotgun (WGS) entry which is preliminary data.</text>
</comment>
<dbReference type="GO" id="GO:0098793">
    <property type="term" value="C:presynapse"/>
    <property type="evidence" value="ECO:0007669"/>
    <property type="project" value="GOC"/>
</dbReference>
<dbReference type="GO" id="GO:0099577">
    <property type="term" value="P:regulation of translation at presynapse, modulating synaptic transmission"/>
    <property type="evidence" value="ECO:0007669"/>
    <property type="project" value="TreeGrafter"/>
</dbReference>
<dbReference type="GO" id="GO:0045182">
    <property type="term" value="F:translation regulator activity"/>
    <property type="evidence" value="ECO:0007669"/>
    <property type="project" value="TreeGrafter"/>
</dbReference>
<dbReference type="InterPro" id="IPR021869">
    <property type="entry name" value="RNase_Zc3h12_NYN"/>
</dbReference>
<dbReference type="Gene3D" id="3.40.50.11980">
    <property type="match status" value="1"/>
</dbReference>
<dbReference type="GO" id="GO:0051028">
    <property type="term" value="P:mRNA transport"/>
    <property type="evidence" value="ECO:0007669"/>
    <property type="project" value="TreeGrafter"/>
</dbReference>
<dbReference type="EMBL" id="JAVRJZ010000003">
    <property type="protein sequence ID" value="KAK2724990.1"/>
    <property type="molecule type" value="Genomic_DNA"/>
</dbReference>
<feature type="domain" description="Synaptic functional regulator FMRP KH0" evidence="3">
    <location>
        <begin position="494"/>
        <end position="572"/>
    </location>
</feature>
<dbReference type="Pfam" id="PF11977">
    <property type="entry name" value="RNase_Zc3h12a"/>
    <property type="match status" value="1"/>
</dbReference>
<dbReference type="GO" id="GO:0003730">
    <property type="term" value="F:mRNA 3'-UTR binding"/>
    <property type="evidence" value="ECO:0007669"/>
    <property type="project" value="TreeGrafter"/>
</dbReference>
<name>A0AA88I6E8_ARTSF</name>
<sequence length="845" mass="96251">MSVLSISLKEFGNEPGKLFKIIIGNTKKSVAWIIFGELIMKEDSAVKLVDSKNYFCKVCFQQVDKEKVLKCLYKGLARYKRGVSVGNLLTHLKAVHESDAEVQRLLKVADKESGTNKGKSDISKSFRDTPRSNASMSKEAKFILGHDIALLCSVDCLPFGAVNETGFGDFCVNHDIVANAGDLPSDRNIATNCLQDVYTSYTAAVALDIWTDSCRHLSNQCHRLIYLNDELEMRNMTLTTSCFMTDRHTVENIRKDYRATLKLFDIARKNLTMVHDRGSNVVKAFHLDRLDSKSRDCIAHGLHNLITVDEIYQGFQVSRLQTRLQKRKEELKSGMEQLRNCMNNFLTKHLSIEVKSVNAYCEAILIDVTDTEIVVTFEDLLAVMGGQKDFETKNYPFAEARLPPLEGPTVNVPSYAKGQEIEVKCRSDYPEPIEWCRATIEEIMINGQYVSVKHLDKYEAIELESGFVAISHTQIVPVSEIRVPNPNPSLTREDYYKFQIPVPVDSRDFLRKNGVQKEFQRCIAAAICAFVPERESLVCISRAVWSKKIADKLSSYYFRSISQKDSRFKETEMEKIRSTALRWDSRPFYTSVSYTSGRSSKPTKRPAEETSEQVEKKLKVEQLMKTISNFDRFLKETSKLVENFDPADKSIDVIEETTEKGTTFQISHANRLPQVTINEATLRHVTIDGANVGYRYSSYIKRDGFNSKGVQLVYQHFKRRGHEVSVVLVETWRRRLKVDPSMQKISDDGAFVYTPVIPEPGNRNRKLVLYDDLFTVQLASEKQGVIVSGDFYRDIKRIVKENNNQDWLVTLNSRLLVPTFTTDDVSFDPLPYGPAGPPLQSILRK</sequence>
<evidence type="ECO:0000313" key="5">
    <source>
        <dbReference type="Proteomes" id="UP001187531"/>
    </source>
</evidence>
<feature type="region of interest" description="Disordered" evidence="1">
    <location>
        <begin position="593"/>
        <end position="613"/>
    </location>
</feature>
<evidence type="ECO:0000313" key="4">
    <source>
        <dbReference type="EMBL" id="KAK2724990.1"/>
    </source>
</evidence>
<evidence type="ECO:0000259" key="2">
    <source>
        <dbReference type="Pfam" id="PF11977"/>
    </source>
</evidence>
<dbReference type="GO" id="GO:0043005">
    <property type="term" value="C:neuron projection"/>
    <property type="evidence" value="ECO:0007669"/>
    <property type="project" value="TreeGrafter"/>
</dbReference>
<dbReference type="Gene3D" id="2.30.30.140">
    <property type="match status" value="1"/>
</dbReference>
<accession>A0AA88I6E8</accession>
<dbReference type="Pfam" id="PF17904">
    <property type="entry name" value="KH_9"/>
    <property type="match status" value="1"/>
</dbReference>
<feature type="compositionally biased region" description="Basic and acidic residues" evidence="1">
    <location>
        <begin position="111"/>
        <end position="130"/>
    </location>
</feature>
<dbReference type="PANTHER" id="PTHR10603">
    <property type="entry name" value="FRAGILE X MENTAL RETARDATION SYNDROME-RELATED PROTEIN"/>
    <property type="match status" value="1"/>
</dbReference>
<dbReference type="PANTHER" id="PTHR10603:SF7">
    <property type="entry name" value="FRAGILE X MESSENGER RIBONUCLEOPROTEIN 1 HOMOLOG"/>
    <property type="match status" value="1"/>
</dbReference>
<feature type="region of interest" description="Disordered" evidence="1">
    <location>
        <begin position="111"/>
        <end position="132"/>
    </location>
</feature>
<dbReference type="GO" id="GO:0048513">
    <property type="term" value="P:animal organ development"/>
    <property type="evidence" value="ECO:0007669"/>
    <property type="project" value="TreeGrafter"/>
</dbReference>
<keyword evidence="5" id="KW-1185">Reference proteome</keyword>
<gene>
    <name evidence="4" type="ORF">QYM36_001441</name>
</gene>
<organism evidence="4 5">
    <name type="scientific">Artemia franciscana</name>
    <name type="common">Brine shrimp</name>
    <name type="synonym">Artemia sanfranciscana</name>
    <dbReference type="NCBI Taxonomy" id="6661"/>
    <lineage>
        <taxon>Eukaryota</taxon>
        <taxon>Metazoa</taxon>
        <taxon>Ecdysozoa</taxon>
        <taxon>Arthropoda</taxon>
        <taxon>Crustacea</taxon>
        <taxon>Branchiopoda</taxon>
        <taxon>Anostraca</taxon>
        <taxon>Artemiidae</taxon>
        <taxon>Artemia</taxon>
    </lineage>
</organism>
<dbReference type="AlphaFoldDB" id="A0AA88I6E8"/>